<dbReference type="GO" id="GO:0016746">
    <property type="term" value="F:acyltransferase activity"/>
    <property type="evidence" value="ECO:0007669"/>
    <property type="project" value="UniProtKB-KW"/>
</dbReference>
<dbReference type="PROSITE" id="PS51826">
    <property type="entry name" value="PSBD"/>
    <property type="match status" value="1"/>
</dbReference>
<dbReference type="PANTHER" id="PTHR23151">
    <property type="entry name" value="DIHYDROLIPOAMIDE ACETYL/SUCCINYL-TRANSFERASE-RELATED"/>
    <property type="match status" value="1"/>
</dbReference>
<protein>
    <recommendedName>
        <fullName evidence="4">Dihydrolipoamide acetyltransferase component of pyruvate dehydrogenase complex</fullName>
        <ecNumber evidence="4">2.3.1.-</ecNumber>
    </recommendedName>
</protein>
<evidence type="ECO:0000259" key="6">
    <source>
        <dbReference type="PROSITE" id="PS50968"/>
    </source>
</evidence>
<evidence type="ECO:0000259" key="7">
    <source>
        <dbReference type="PROSITE" id="PS51826"/>
    </source>
</evidence>
<keyword evidence="2 4" id="KW-0450">Lipoyl</keyword>
<dbReference type="InterPro" id="IPR011053">
    <property type="entry name" value="Single_hybrid_motif"/>
</dbReference>
<evidence type="ECO:0000256" key="2">
    <source>
        <dbReference type="ARBA" id="ARBA00022823"/>
    </source>
</evidence>
<feature type="domain" description="Lipoyl-binding" evidence="6">
    <location>
        <begin position="1"/>
        <end position="72"/>
    </location>
</feature>
<dbReference type="FunFam" id="2.40.50.100:FF:000010">
    <property type="entry name" value="Acetyltransferase component of pyruvate dehydrogenase complex"/>
    <property type="match status" value="1"/>
</dbReference>
<dbReference type="EMBL" id="CH991543">
    <property type="protein sequence ID" value="EDQ93106.1"/>
    <property type="molecule type" value="Genomic_DNA"/>
</dbReference>
<dbReference type="Pfam" id="PF00198">
    <property type="entry name" value="2-oxoacid_dh"/>
    <property type="match status" value="1"/>
</dbReference>
<dbReference type="Gene3D" id="2.40.50.100">
    <property type="match status" value="1"/>
</dbReference>
<dbReference type="eggNOG" id="KOG0557">
    <property type="taxonomic scope" value="Eukaryota"/>
</dbReference>
<dbReference type="InterPro" id="IPR023213">
    <property type="entry name" value="CAT-like_dom_sf"/>
</dbReference>
<dbReference type="Proteomes" id="UP000001357">
    <property type="component" value="Unassembled WGS sequence"/>
</dbReference>
<keyword evidence="3" id="KW-0809">Transit peptide</keyword>
<comment type="similarity">
    <text evidence="1 4">Belongs to the 2-oxoacid dehydrogenase family.</text>
</comment>
<keyword evidence="4" id="KW-0012">Acyltransferase</keyword>
<dbReference type="InterPro" id="IPR036625">
    <property type="entry name" value="E3-bd_dom_sf"/>
</dbReference>
<evidence type="ECO:0000313" key="8">
    <source>
        <dbReference type="EMBL" id="EDQ93106.1"/>
    </source>
</evidence>
<evidence type="ECO:0000313" key="9">
    <source>
        <dbReference type="Proteomes" id="UP000001357"/>
    </source>
</evidence>
<feature type="region of interest" description="Disordered" evidence="5">
    <location>
        <begin position="75"/>
        <end position="140"/>
    </location>
</feature>
<accession>A9UQU5</accession>
<feature type="domain" description="Peripheral subunit-binding (PSBD)" evidence="7">
    <location>
        <begin position="139"/>
        <end position="176"/>
    </location>
</feature>
<sequence length="434" mass="45635">LPALSPTMTEGSIVAWKAQEGDEIMTGDVLFEIETDKATMAVESIEDGVLRKIIIGDGTSGIPLNTIVGYMTESADEEVQEVDEQPAESKPAAKADSQTQAEAQTEAPSAAAQGSAAQGSAAQGSAAQATPGGQPTTRPLSPAVRALVDKHGLDVSQIPATGPKNYLLKGDVLAFMAGEMPAAKPSTSAKSEPTSANARKRKGRGHRDIPASNMRKTISKRLTESKGTKPHTYTKGEADITELLQMRKRFKEQGINFSVNDMVIKAAALALRQVPAVNASLGSDGEVQLNNTVDISVAVAIDAGLITPIIFNADALNVPAISSAMGALAAKARSGKLQPHEYQGGTFSISNLGMFGITHFTAVINDPQSSILAVGSAQKRPTPDAGPRDILTFQLSCDERVISQDQAAEYLKVLASYLQNPAVVMAQQINKDFE</sequence>
<dbReference type="InterPro" id="IPR001078">
    <property type="entry name" value="2-oxoacid_DH_actylTfrase"/>
</dbReference>
<dbReference type="SUPFAM" id="SSF51230">
    <property type="entry name" value="Single hybrid motif"/>
    <property type="match status" value="1"/>
</dbReference>
<dbReference type="GO" id="GO:0005739">
    <property type="term" value="C:mitochondrion"/>
    <property type="evidence" value="ECO:0000318"/>
    <property type="project" value="GO_Central"/>
</dbReference>
<dbReference type="Gene3D" id="3.30.559.10">
    <property type="entry name" value="Chloramphenicol acetyltransferase-like domain"/>
    <property type="match status" value="1"/>
</dbReference>
<feature type="non-terminal residue" evidence="8">
    <location>
        <position position="1"/>
    </location>
</feature>
<reference evidence="8 9" key="1">
    <citation type="journal article" date="2008" name="Nature">
        <title>The genome of the choanoflagellate Monosiga brevicollis and the origin of metazoans.</title>
        <authorList>
            <consortium name="JGI Sequencing"/>
            <person name="King N."/>
            <person name="Westbrook M.J."/>
            <person name="Young S.L."/>
            <person name="Kuo A."/>
            <person name="Abedin M."/>
            <person name="Chapman J."/>
            <person name="Fairclough S."/>
            <person name="Hellsten U."/>
            <person name="Isogai Y."/>
            <person name="Letunic I."/>
            <person name="Marr M."/>
            <person name="Pincus D."/>
            <person name="Putnam N."/>
            <person name="Rokas A."/>
            <person name="Wright K.J."/>
            <person name="Zuzow R."/>
            <person name="Dirks W."/>
            <person name="Good M."/>
            <person name="Goodstein D."/>
            <person name="Lemons D."/>
            <person name="Li W."/>
            <person name="Lyons J.B."/>
            <person name="Morris A."/>
            <person name="Nichols S."/>
            <person name="Richter D.J."/>
            <person name="Salamov A."/>
            <person name="Bork P."/>
            <person name="Lim W.A."/>
            <person name="Manning G."/>
            <person name="Miller W.T."/>
            <person name="McGinnis W."/>
            <person name="Shapiro H."/>
            <person name="Tjian R."/>
            <person name="Grigoriev I.V."/>
            <person name="Rokhsar D."/>
        </authorList>
    </citation>
    <scope>NUCLEOTIDE SEQUENCE [LARGE SCALE GENOMIC DNA]</scope>
    <source>
        <strain evidence="9">MX1 / ATCC 50154</strain>
    </source>
</reference>
<dbReference type="AlphaFoldDB" id="A9UQU5"/>
<keyword evidence="4" id="KW-0808">Transferase</keyword>
<keyword evidence="9" id="KW-1185">Reference proteome</keyword>
<proteinExistence type="inferred from homology"/>
<dbReference type="Pfam" id="PF02817">
    <property type="entry name" value="E3_binding"/>
    <property type="match status" value="1"/>
</dbReference>
<organism evidence="8 9">
    <name type="scientific">Monosiga brevicollis</name>
    <name type="common">Choanoflagellate</name>
    <dbReference type="NCBI Taxonomy" id="81824"/>
    <lineage>
        <taxon>Eukaryota</taxon>
        <taxon>Choanoflagellata</taxon>
        <taxon>Craspedida</taxon>
        <taxon>Salpingoecidae</taxon>
        <taxon>Monosiga</taxon>
    </lineage>
</organism>
<evidence type="ECO:0000256" key="3">
    <source>
        <dbReference type="ARBA" id="ARBA00022946"/>
    </source>
</evidence>
<gene>
    <name evidence="8" type="ORF">MONBRDRAFT_13994</name>
</gene>
<dbReference type="GeneID" id="5887638"/>
<dbReference type="OMA" id="GHWAMRF"/>
<evidence type="ECO:0000256" key="5">
    <source>
        <dbReference type="SAM" id="MobiDB-lite"/>
    </source>
</evidence>
<dbReference type="InterPro" id="IPR000089">
    <property type="entry name" value="Biotin_lipoyl"/>
</dbReference>
<feature type="compositionally biased region" description="Polar residues" evidence="5">
    <location>
        <begin position="185"/>
        <end position="197"/>
    </location>
</feature>
<dbReference type="KEGG" id="mbr:MONBRDRAFT_13994"/>
<comment type="cofactor">
    <cofactor evidence="4">
        <name>(R)-lipoate</name>
        <dbReference type="ChEBI" id="CHEBI:83088"/>
    </cofactor>
</comment>
<dbReference type="SUPFAM" id="SSF52777">
    <property type="entry name" value="CoA-dependent acyltransferases"/>
    <property type="match status" value="1"/>
</dbReference>
<dbReference type="GO" id="GO:0006086">
    <property type="term" value="P:pyruvate decarboxylation to acetyl-CoA"/>
    <property type="evidence" value="ECO:0007669"/>
    <property type="project" value="InterPro"/>
</dbReference>
<dbReference type="Gene3D" id="4.10.320.10">
    <property type="entry name" value="E3-binding domain"/>
    <property type="match status" value="1"/>
</dbReference>
<dbReference type="PANTHER" id="PTHR23151:SF90">
    <property type="entry name" value="DIHYDROLIPOYLLYSINE-RESIDUE ACETYLTRANSFERASE COMPONENT OF PYRUVATE DEHYDROGENASE COMPLEX, MITOCHONDRIAL-RELATED"/>
    <property type="match status" value="1"/>
</dbReference>
<dbReference type="CDD" id="cd06849">
    <property type="entry name" value="lipoyl_domain"/>
    <property type="match status" value="1"/>
</dbReference>
<evidence type="ECO:0000256" key="1">
    <source>
        <dbReference type="ARBA" id="ARBA00007317"/>
    </source>
</evidence>
<dbReference type="InterPro" id="IPR004167">
    <property type="entry name" value="PSBD"/>
</dbReference>
<feature type="compositionally biased region" description="Low complexity" evidence="5">
    <location>
        <begin position="95"/>
        <end position="135"/>
    </location>
</feature>
<dbReference type="RefSeq" id="XP_001742868.1">
    <property type="nucleotide sequence ID" value="XM_001742816.1"/>
</dbReference>
<dbReference type="STRING" id="81824.A9UQU5"/>
<name>A9UQU5_MONBE</name>
<dbReference type="PROSITE" id="PS50968">
    <property type="entry name" value="BIOTINYL_LIPOYL"/>
    <property type="match status" value="1"/>
</dbReference>
<dbReference type="GO" id="GO:0045254">
    <property type="term" value="C:pyruvate dehydrogenase complex"/>
    <property type="evidence" value="ECO:0000318"/>
    <property type="project" value="GO_Central"/>
</dbReference>
<dbReference type="InterPro" id="IPR045257">
    <property type="entry name" value="E2/Pdx1"/>
</dbReference>
<evidence type="ECO:0000256" key="4">
    <source>
        <dbReference type="RuleBase" id="RU003423"/>
    </source>
</evidence>
<dbReference type="SUPFAM" id="SSF47005">
    <property type="entry name" value="Peripheral subunit-binding domain of 2-oxo acid dehydrogenase complex"/>
    <property type="match status" value="1"/>
</dbReference>
<dbReference type="FunCoup" id="A9UQU5">
    <property type="interactions" value="339"/>
</dbReference>
<feature type="compositionally biased region" description="Acidic residues" evidence="5">
    <location>
        <begin position="75"/>
        <end position="86"/>
    </location>
</feature>
<dbReference type="InterPro" id="IPR003016">
    <property type="entry name" value="2-oxoA_DH_lipoyl-BS"/>
</dbReference>
<dbReference type="PROSITE" id="PS00189">
    <property type="entry name" value="LIPOYL"/>
    <property type="match status" value="1"/>
</dbReference>
<dbReference type="InParanoid" id="A9UQU5"/>
<dbReference type="Pfam" id="PF00364">
    <property type="entry name" value="Biotin_lipoyl"/>
    <property type="match status" value="1"/>
</dbReference>
<feature type="region of interest" description="Disordered" evidence="5">
    <location>
        <begin position="183"/>
        <end position="234"/>
    </location>
</feature>
<dbReference type="EC" id="2.3.1.-" evidence="4"/>